<evidence type="ECO:0000313" key="3">
    <source>
        <dbReference type="EMBL" id="SER42416.1"/>
    </source>
</evidence>
<dbReference type="OrthoDB" id="3848547at2"/>
<keyword evidence="2" id="KW-0472">Membrane</keyword>
<gene>
    <name evidence="3" type="ORF">SAMN05421870_101859</name>
</gene>
<reference evidence="4" key="1">
    <citation type="submission" date="2016-10" db="EMBL/GenBank/DDBJ databases">
        <authorList>
            <person name="Varghese N."/>
            <person name="Submissions S."/>
        </authorList>
    </citation>
    <scope>NUCLEOTIDE SEQUENCE [LARGE SCALE GENOMIC DNA]</scope>
    <source>
        <strain evidence="4">CGMCC 4.6825</strain>
    </source>
</reference>
<keyword evidence="4" id="KW-1185">Reference proteome</keyword>
<sequence length="380" mass="40707">MAGRVDPPDGTPDGGPDGDDEYRSLVFDESFIKAARLQEFSAQERMQDEEHAAVRARSHAERRGRTGLGFSRQGLLLVALIVLAFGTAIYMGIRNPYPSSVRTGAEPLRSDVLPLAPTGRVPGGTPGDLFENSPAARFATGADGVALPPVRSSDHFSESQVLSALTVAKDYVVESSLDPEVLTGGAVRPVRLLLNPRQQRQFDRSVEHPRDDGRRSATAWMVRLDRGKATLASSKVRVDGTLAVEEVGDGLEVTADHVFVYAVRPADGGEGKNAGSGSAGKPARNASLFSVRREVRFRFERQDLREHQVTVRQVAMRAGPMNCGEDPSDALAPLLAGERAEDAGKAGTDPYARGRSAASVCGLLSASARPSPDHPYRSSR</sequence>
<feature type="region of interest" description="Disordered" evidence="1">
    <location>
        <begin position="1"/>
        <end position="22"/>
    </location>
</feature>
<dbReference type="EMBL" id="FOGO01000001">
    <property type="protein sequence ID" value="SER42416.1"/>
    <property type="molecule type" value="Genomic_DNA"/>
</dbReference>
<accession>A0A1H9P2F8</accession>
<dbReference type="RefSeq" id="WP_074998689.1">
    <property type="nucleotide sequence ID" value="NZ_FOGO01000001.1"/>
</dbReference>
<evidence type="ECO:0000313" key="4">
    <source>
        <dbReference type="Proteomes" id="UP000182841"/>
    </source>
</evidence>
<proteinExistence type="predicted"/>
<organism evidence="3 4">
    <name type="scientific">Streptomyces qinglanensis</name>
    <dbReference type="NCBI Taxonomy" id="943816"/>
    <lineage>
        <taxon>Bacteria</taxon>
        <taxon>Bacillati</taxon>
        <taxon>Actinomycetota</taxon>
        <taxon>Actinomycetes</taxon>
        <taxon>Kitasatosporales</taxon>
        <taxon>Streptomycetaceae</taxon>
        <taxon>Streptomyces</taxon>
    </lineage>
</organism>
<evidence type="ECO:0000256" key="1">
    <source>
        <dbReference type="SAM" id="MobiDB-lite"/>
    </source>
</evidence>
<dbReference type="STRING" id="943816.AN217_07935"/>
<dbReference type="AlphaFoldDB" id="A0A1H9P2F8"/>
<feature type="transmembrane region" description="Helical" evidence="2">
    <location>
        <begin position="74"/>
        <end position="93"/>
    </location>
</feature>
<dbReference type="Proteomes" id="UP000182841">
    <property type="component" value="Unassembled WGS sequence"/>
</dbReference>
<name>A0A1H9P2F8_9ACTN</name>
<keyword evidence="2" id="KW-1133">Transmembrane helix</keyword>
<evidence type="ECO:0000256" key="2">
    <source>
        <dbReference type="SAM" id="Phobius"/>
    </source>
</evidence>
<protein>
    <submittedName>
        <fullName evidence="3">Uncharacterized protein</fullName>
    </submittedName>
</protein>
<keyword evidence="2" id="KW-0812">Transmembrane</keyword>